<reference evidence="2 3" key="1">
    <citation type="submission" date="2010-02" db="EMBL/GenBank/DDBJ databases">
        <authorList>
            <person name="Weinstock G."/>
            <person name="Sodergren E."/>
            <person name="Clifton S."/>
            <person name="Fulton L."/>
            <person name="Fulton B."/>
            <person name="Courtney L."/>
            <person name="Fronick C."/>
            <person name="Harrison M."/>
            <person name="Strong C."/>
            <person name="Farmer C."/>
            <person name="Delahaunty K."/>
            <person name="Markovic C."/>
            <person name="Hall O."/>
            <person name="Minx P."/>
            <person name="Tomlinson C."/>
            <person name="Mitreva M."/>
            <person name="Nelson J."/>
            <person name="Hou S."/>
            <person name="Wollam A."/>
            <person name="Pepin K.H."/>
            <person name="Johnson M."/>
            <person name="Bhonagiri V."/>
            <person name="Zhang X."/>
            <person name="Suruliraj S."/>
            <person name="Warren W."/>
            <person name="Chinwalla A."/>
            <person name="Mardis E.R."/>
            <person name="Wilson R.K."/>
        </authorList>
    </citation>
    <scope>NUCLEOTIDE SEQUENCE [LARGE SCALE GENOMIC DNA]</scope>
    <source>
        <strain evidence="2 3">ATCC 29315</strain>
    </source>
</reference>
<comment type="caution">
    <text evidence="2">The sequence shown here is derived from an EMBL/GenBank/DDBJ whole genome shotgun (WGS) entry which is preliminary data.</text>
</comment>
<gene>
    <name evidence="2" type="ORF">NEIELOOT_01022</name>
</gene>
<dbReference type="EMBL" id="ADBF01000025">
    <property type="protein sequence ID" value="EFE50167.1"/>
    <property type="molecule type" value="Genomic_DNA"/>
</dbReference>
<dbReference type="AlphaFoldDB" id="D4DPN5"/>
<proteinExistence type="predicted"/>
<accession>D4DPN5</accession>
<name>D4DPN5_NEIEG</name>
<protein>
    <submittedName>
        <fullName evidence="2">Uncharacterized protein</fullName>
    </submittedName>
</protein>
<feature type="compositionally biased region" description="Basic and acidic residues" evidence="1">
    <location>
        <begin position="1"/>
        <end position="10"/>
    </location>
</feature>
<dbReference type="Proteomes" id="UP000005536">
    <property type="component" value="Unassembled WGS sequence"/>
</dbReference>
<organism evidence="2 3">
    <name type="scientific">Neisseria elongata subsp. glycolytica ATCC 29315</name>
    <dbReference type="NCBI Taxonomy" id="546263"/>
    <lineage>
        <taxon>Bacteria</taxon>
        <taxon>Pseudomonadati</taxon>
        <taxon>Pseudomonadota</taxon>
        <taxon>Betaproteobacteria</taxon>
        <taxon>Neisseriales</taxon>
        <taxon>Neisseriaceae</taxon>
        <taxon>Neisseria</taxon>
    </lineage>
</organism>
<feature type="compositionally biased region" description="Basic and acidic residues" evidence="1">
    <location>
        <begin position="18"/>
        <end position="27"/>
    </location>
</feature>
<sequence>MSSTIYERRNKPAANRAFSDRRPSERHHPQKLMNRCGFICLAAALPSPDTIR</sequence>
<evidence type="ECO:0000313" key="2">
    <source>
        <dbReference type="EMBL" id="EFE50167.1"/>
    </source>
</evidence>
<feature type="region of interest" description="Disordered" evidence="1">
    <location>
        <begin position="1"/>
        <end position="29"/>
    </location>
</feature>
<evidence type="ECO:0000313" key="3">
    <source>
        <dbReference type="Proteomes" id="UP000005536"/>
    </source>
</evidence>
<evidence type="ECO:0000256" key="1">
    <source>
        <dbReference type="SAM" id="MobiDB-lite"/>
    </source>
</evidence>